<dbReference type="InterPro" id="IPR011043">
    <property type="entry name" value="Gal_Oxase/kelch_b-propeller"/>
</dbReference>
<dbReference type="Pfam" id="PF01344">
    <property type="entry name" value="Kelch_1"/>
    <property type="match status" value="1"/>
</dbReference>
<dbReference type="InterPro" id="IPR015915">
    <property type="entry name" value="Kelch-typ_b-propeller"/>
</dbReference>
<evidence type="ECO:0000256" key="2">
    <source>
        <dbReference type="ARBA" id="ARBA00022737"/>
    </source>
</evidence>
<organism evidence="6 7">
    <name type="scientific">Adineta ricciae</name>
    <name type="common">Rotifer</name>
    <dbReference type="NCBI Taxonomy" id="249248"/>
    <lineage>
        <taxon>Eukaryota</taxon>
        <taxon>Metazoa</taxon>
        <taxon>Spiralia</taxon>
        <taxon>Gnathifera</taxon>
        <taxon>Rotifera</taxon>
        <taxon>Eurotatoria</taxon>
        <taxon>Bdelloidea</taxon>
        <taxon>Adinetida</taxon>
        <taxon>Adinetidae</taxon>
        <taxon>Adineta</taxon>
    </lineage>
</organism>
<sequence>MLRFGNLVMICFYCCISHALAFQSYFILDNMGTQFMPIHMNALHLADVSAQTKVICAYQCSVHPQCRTFNFDTTTQICQLFQGDTIATGSTVSAAQTSMFGSVRLMETFFTAYSRSCDQCADNRFLRCVNNTCQCQQNTYWNGSFCLPQLPLPCMECEPNKSMCREDLNLTCQSYNKCDYANQTCNITDAPTTDMTTEGNYYVQIYSTSTPSIGSWVVTGNMSVKRFAHTSILLSSENDSVLIAGGSSLSSAIDKFFLSNLSFGIYGYMLLERQYLTAAEISLSGDVIFVGGKHSSLPNVSNSAELFNYSSRSVTVIIPTIYTWSNQAMIFLPTLSRWLILGGDDERCEIELFDPSISTFSSMNHTSRTNRTTVTAVLITPNGSSSDIILITGGEDLSNSVVFSLAELFNASSGEFITLPNNMTTARFLHTATPIVSLGKVLICGGFDYNYAPLNTCEIYDHTSGKFSLTQNAMSTERCYHTATLLNNGNILITGGTLDGFNGLPNTDLYNPMTNTFFAGASLNIGRFQHTATLLPKSNKVLICGGWQKTAVTAESCELFSP</sequence>
<reference evidence="6" key="1">
    <citation type="submission" date="2021-02" db="EMBL/GenBank/DDBJ databases">
        <authorList>
            <person name="Nowell W R."/>
        </authorList>
    </citation>
    <scope>NUCLEOTIDE SEQUENCE</scope>
</reference>
<dbReference type="EMBL" id="CAJNOJ010000058">
    <property type="protein sequence ID" value="CAF0991183.1"/>
    <property type="molecule type" value="Genomic_DNA"/>
</dbReference>
<dbReference type="Gene3D" id="2.130.10.80">
    <property type="entry name" value="Galactose oxidase/kelch, beta-propeller"/>
    <property type="match status" value="1"/>
</dbReference>
<evidence type="ECO:0000259" key="4">
    <source>
        <dbReference type="Pfam" id="PF00024"/>
    </source>
</evidence>
<keyword evidence="3" id="KW-1133">Transmembrane helix</keyword>
<keyword evidence="2" id="KW-0677">Repeat</keyword>
<dbReference type="SMART" id="SM00612">
    <property type="entry name" value="Kelch"/>
    <property type="match status" value="3"/>
</dbReference>
<dbReference type="OrthoDB" id="10002561at2759"/>
<keyword evidence="3" id="KW-0472">Membrane</keyword>
<evidence type="ECO:0000256" key="1">
    <source>
        <dbReference type="ARBA" id="ARBA00022441"/>
    </source>
</evidence>
<dbReference type="InterPro" id="IPR003609">
    <property type="entry name" value="Pan_app"/>
</dbReference>
<dbReference type="SUPFAM" id="SSF57414">
    <property type="entry name" value="Hairpin loop containing domain-like"/>
    <property type="match status" value="1"/>
</dbReference>
<evidence type="ECO:0000256" key="3">
    <source>
        <dbReference type="SAM" id="Phobius"/>
    </source>
</evidence>
<dbReference type="Proteomes" id="UP000663852">
    <property type="component" value="Unassembled WGS sequence"/>
</dbReference>
<dbReference type="Gene3D" id="2.120.10.80">
    <property type="entry name" value="Kelch-type beta propeller"/>
    <property type="match status" value="1"/>
</dbReference>
<gene>
    <name evidence="5" type="ORF">EDS130_LOCUS14399</name>
    <name evidence="6" type="ORF">XAT740_LOCUS16443</name>
</gene>
<keyword evidence="7" id="KW-1185">Reference proteome</keyword>
<accession>A0A814LBU9</accession>
<dbReference type="SUPFAM" id="SSF50965">
    <property type="entry name" value="Galactose oxidase, central domain"/>
    <property type="match status" value="1"/>
</dbReference>
<keyword evidence="1" id="KW-0880">Kelch repeat</keyword>
<evidence type="ECO:0000313" key="6">
    <source>
        <dbReference type="EMBL" id="CAF1063986.1"/>
    </source>
</evidence>
<feature type="domain" description="Apple" evidence="4">
    <location>
        <begin position="47"/>
        <end position="89"/>
    </location>
</feature>
<evidence type="ECO:0000313" key="5">
    <source>
        <dbReference type="EMBL" id="CAF0991183.1"/>
    </source>
</evidence>
<dbReference type="PANTHER" id="PTHR46260:SF3">
    <property type="entry name" value="RING-TYPE DOMAIN-CONTAINING PROTEIN"/>
    <property type="match status" value="1"/>
</dbReference>
<keyword evidence="3" id="KW-0812">Transmembrane</keyword>
<dbReference type="EMBL" id="CAJNOR010001047">
    <property type="protein sequence ID" value="CAF1063986.1"/>
    <property type="molecule type" value="Genomic_DNA"/>
</dbReference>
<name>A0A814LBU9_ADIRI</name>
<proteinExistence type="predicted"/>
<protein>
    <recommendedName>
        <fullName evidence="4">Apple domain-containing protein</fullName>
    </recommendedName>
</protein>
<dbReference type="Proteomes" id="UP000663828">
    <property type="component" value="Unassembled WGS sequence"/>
</dbReference>
<dbReference type="Pfam" id="PF00024">
    <property type="entry name" value="PAN_1"/>
    <property type="match status" value="1"/>
</dbReference>
<comment type="caution">
    <text evidence="6">The sequence shown here is derived from an EMBL/GenBank/DDBJ whole genome shotgun (WGS) entry which is preliminary data.</text>
</comment>
<dbReference type="AlphaFoldDB" id="A0A814LBU9"/>
<dbReference type="PANTHER" id="PTHR46260">
    <property type="entry name" value="RING-TYPE DOMAIN-CONTAINING PROTEIN"/>
    <property type="match status" value="1"/>
</dbReference>
<feature type="transmembrane region" description="Helical" evidence="3">
    <location>
        <begin position="7"/>
        <end position="28"/>
    </location>
</feature>
<dbReference type="InterPro" id="IPR037293">
    <property type="entry name" value="Gal_Oxidase_central_sf"/>
</dbReference>
<dbReference type="InterPro" id="IPR006652">
    <property type="entry name" value="Kelch_1"/>
</dbReference>
<evidence type="ECO:0000313" key="7">
    <source>
        <dbReference type="Proteomes" id="UP000663828"/>
    </source>
</evidence>
<dbReference type="InterPro" id="IPR051746">
    <property type="entry name" value="Kelch_domain_containing_8"/>
</dbReference>